<evidence type="ECO:0000256" key="3">
    <source>
        <dbReference type="ARBA" id="ARBA00022614"/>
    </source>
</evidence>
<dbReference type="PANTHER" id="PTHR44329:SF285">
    <property type="entry name" value="V-MOS MOLONEY MURINE SARCOMA VIRAL ONCO HOMOLOG"/>
    <property type="match status" value="1"/>
</dbReference>
<dbReference type="SMART" id="SM00369">
    <property type="entry name" value="LRR_TYP"/>
    <property type="match status" value="2"/>
</dbReference>
<dbReference type="GO" id="GO:0005524">
    <property type="term" value="F:ATP binding"/>
    <property type="evidence" value="ECO:0007669"/>
    <property type="project" value="UniProtKB-KW"/>
</dbReference>
<sequence length="473" mass="50055">MEEASLAVRRARRANATTLDLNGRGLTEIPSAVFDLEKLQHLDLSNNSISFISPQIRNLKHLEVLKLDNNLITSIPDEVMGLPNLKELSTEGNPFLKATSALSQSRLRGPSTSHADSGDASGLGLGPSLRPSTAQPDGGVAFGRRGGPSFSAGGGGGAAGMGVGAAPAGVGGPSWLAAGGPGGEVSRLKDESSGDKSSSSSSRGGEAKVPSFSFKDIQLGKIIAQGGFSVVHEGTYRGCRVAVKSIFDPKVTQDLIDEMTREIVALQKVRHPFVVQIYAACRTPPKLAILLEFLPRGTLFDLLHGGPKQRVDLSREVTMRIALQVACALEHIHSVGLVHRDVKSHNVLFGSDMTAKLADFGLSHPIEGPVPSMEFAGTASYMAPELLFRRPPIKEKTDTFAFGVLLWELVTGEIPHDGLDVEAIRGKADSGAPLPLSGVLSGDLKRLISKCWSVDPGSRPSMSEVVETLERLA</sequence>
<dbReference type="SUPFAM" id="SSF56112">
    <property type="entry name" value="Protein kinase-like (PK-like)"/>
    <property type="match status" value="1"/>
</dbReference>
<evidence type="ECO:0000256" key="1">
    <source>
        <dbReference type="ARBA" id="ARBA00012513"/>
    </source>
</evidence>
<dbReference type="InterPro" id="IPR003591">
    <property type="entry name" value="Leu-rich_rpt_typical-subtyp"/>
</dbReference>
<evidence type="ECO:0000313" key="13">
    <source>
        <dbReference type="EMBL" id="CEM40543.1"/>
    </source>
</evidence>
<dbReference type="PANTHER" id="PTHR44329">
    <property type="entry name" value="SERINE/THREONINE-PROTEIN KINASE TNNI3K-RELATED"/>
    <property type="match status" value="1"/>
</dbReference>
<keyword evidence="6" id="KW-0547">Nucleotide-binding</keyword>
<dbReference type="Pfam" id="PF00069">
    <property type="entry name" value="Pkinase"/>
    <property type="match status" value="1"/>
</dbReference>
<keyword evidence="7" id="KW-0418">Kinase</keyword>
<dbReference type="SMART" id="SM00220">
    <property type="entry name" value="S_TKc"/>
    <property type="match status" value="1"/>
</dbReference>
<protein>
    <recommendedName>
        <fullName evidence="1">non-specific serine/threonine protein kinase</fullName>
        <ecNumber evidence="1">2.7.11.1</ecNumber>
    </recommendedName>
</protein>
<dbReference type="InterPro" id="IPR025875">
    <property type="entry name" value="Leu-rich_rpt_4"/>
</dbReference>
<gene>
    <name evidence="13" type="ORF">Cvel_25385</name>
</gene>
<dbReference type="InterPro" id="IPR032675">
    <property type="entry name" value="LRR_dom_sf"/>
</dbReference>
<dbReference type="PRINTS" id="PR00109">
    <property type="entry name" value="TYRKINASE"/>
</dbReference>
<feature type="region of interest" description="Disordered" evidence="11">
    <location>
        <begin position="174"/>
        <end position="208"/>
    </location>
</feature>
<accession>A0A0G4H9D9</accession>
<dbReference type="Gene3D" id="3.80.10.10">
    <property type="entry name" value="Ribonuclease Inhibitor"/>
    <property type="match status" value="1"/>
</dbReference>
<dbReference type="SUPFAM" id="SSF52075">
    <property type="entry name" value="Outer arm dynein light chain 1"/>
    <property type="match status" value="1"/>
</dbReference>
<dbReference type="EMBL" id="CDMZ01002060">
    <property type="protein sequence ID" value="CEM40543.1"/>
    <property type="molecule type" value="Genomic_DNA"/>
</dbReference>
<evidence type="ECO:0000256" key="8">
    <source>
        <dbReference type="ARBA" id="ARBA00022840"/>
    </source>
</evidence>
<evidence type="ECO:0000256" key="10">
    <source>
        <dbReference type="ARBA" id="ARBA00048679"/>
    </source>
</evidence>
<comment type="catalytic activity">
    <reaction evidence="9">
        <text>L-threonyl-[protein] + ATP = O-phospho-L-threonyl-[protein] + ADP + H(+)</text>
        <dbReference type="Rhea" id="RHEA:46608"/>
        <dbReference type="Rhea" id="RHEA-COMP:11060"/>
        <dbReference type="Rhea" id="RHEA-COMP:11605"/>
        <dbReference type="ChEBI" id="CHEBI:15378"/>
        <dbReference type="ChEBI" id="CHEBI:30013"/>
        <dbReference type="ChEBI" id="CHEBI:30616"/>
        <dbReference type="ChEBI" id="CHEBI:61977"/>
        <dbReference type="ChEBI" id="CHEBI:456216"/>
        <dbReference type="EC" id="2.7.11.1"/>
    </reaction>
</comment>
<dbReference type="InterPro" id="IPR011009">
    <property type="entry name" value="Kinase-like_dom_sf"/>
</dbReference>
<keyword evidence="8" id="KW-0067">ATP-binding</keyword>
<dbReference type="AlphaFoldDB" id="A0A0G4H9D9"/>
<dbReference type="Pfam" id="PF12799">
    <property type="entry name" value="LRR_4"/>
    <property type="match status" value="1"/>
</dbReference>
<dbReference type="Gene3D" id="3.30.200.20">
    <property type="entry name" value="Phosphorylase Kinase, domain 1"/>
    <property type="match status" value="1"/>
</dbReference>
<evidence type="ECO:0000256" key="11">
    <source>
        <dbReference type="SAM" id="MobiDB-lite"/>
    </source>
</evidence>
<evidence type="ECO:0000259" key="12">
    <source>
        <dbReference type="PROSITE" id="PS50011"/>
    </source>
</evidence>
<evidence type="ECO:0000256" key="9">
    <source>
        <dbReference type="ARBA" id="ARBA00047899"/>
    </source>
</evidence>
<evidence type="ECO:0000256" key="6">
    <source>
        <dbReference type="ARBA" id="ARBA00022741"/>
    </source>
</evidence>
<keyword evidence="4" id="KW-0808">Transferase</keyword>
<evidence type="ECO:0000256" key="2">
    <source>
        <dbReference type="ARBA" id="ARBA00022527"/>
    </source>
</evidence>
<comment type="catalytic activity">
    <reaction evidence="10">
        <text>L-seryl-[protein] + ATP = O-phospho-L-seryl-[protein] + ADP + H(+)</text>
        <dbReference type="Rhea" id="RHEA:17989"/>
        <dbReference type="Rhea" id="RHEA-COMP:9863"/>
        <dbReference type="Rhea" id="RHEA-COMP:11604"/>
        <dbReference type="ChEBI" id="CHEBI:15378"/>
        <dbReference type="ChEBI" id="CHEBI:29999"/>
        <dbReference type="ChEBI" id="CHEBI:30616"/>
        <dbReference type="ChEBI" id="CHEBI:83421"/>
        <dbReference type="ChEBI" id="CHEBI:456216"/>
        <dbReference type="EC" id="2.7.11.1"/>
    </reaction>
</comment>
<dbReference type="CDD" id="cd13999">
    <property type="entry name" value="STKc_MAP3K-like"/>
    <property type="match status" value="1"/>
</dbReference>
<dbReference type="InterPro" id="IPR000719">
    <property type="entry name" value="Prot_kinase_dom"/>
</dbReference>
<dbReference type="PROSITE" id="PS51450">
    <property type="entry name" value="LRR"/>
    <property type="match status" value="2"/>
</dbReference>
<evidence type="ECO:0000256" key="4">
    <source>
        <dbReference type="ARBA" id="ARBA00022679"/>
    </source>
</evidence>
<keyword evidence="2" id="KW-0723">Serine/threonine-protein kinase</keyword>
<dbReference type="InterPro" id="IPR001245">
    <property type="entry name" value="Ser-Thr/Tyr_kinase_cat_dom"/>
</dbReference>
<evidence type="ECO:0000256" key="5">
    <source>
        <dbReference type="ARBA" id="ARBA00022737"/>
    </source>
</evidence>
<dbReference type="InterPro" id="IPR051681">
    <property type="entry name" value="Ser/Thr_Kinases-Pseudokinases"/>
</dbReference>
<dbReference type="GO" id="GO:0004674">
    <property type="term" value="F:protein serine/threonine kinase activity"/>
    <property type="evidence" value="ECO:0007669"/>
    <property type="project" value="UniProtKB-KW"/>
</dbReference>
<keyword evidence="3" id="KW-0433">Leucine-rich repeat</keyword>
<dbReference type="PROSITE" id="PS00108">
    <property type="entry name" value="PROTEIN_KINASE_ST"/>
    <property type="match status" value="1"/>
</dbReference>
<dbReference type="PROSITE" id="PS50011">
    <property type="entry name" value="PROTEIN_KINASE_DOM"/>
    <property type="match status" value="1"/>
</dbReference>
<feature type="compositionally biased region" description="Low complexity" evidence="11">
    <location>
        <begin position="195"/>
        <end position="204"/>
    </location>
</feature>
<dbReference type="PhylomeDB" id="A0A0G4H9D9"/>
<keyword evidence="5" id="KW-0677">Repeat</keyword>
<name>A0A0G4H9D9_9ALVE</name>
<dbReference type="InterPro" id="IPR008271">
    <property type="entry name" value="Ser/Thr_kinase_AS"/>
</dbReference>
<feature type="region of interest" description="Disordered" evidence="11">
    <location>
        <begin position="102"/>
        <end position="148"/>
    </location>
</feature>
<dbReference type="VEuPathDB" id="CryptoDB:Cvel_25385"/>
<dbReference type="InterPro" id="IPR001611">
    <property type="entry name" value="Leu-rich_rpt"/>
</dbReference>
<feature type="domain" description="Protein kinase" evidence="12">
    <location>
        <begin position="217"/>
        <end position="472"/>
    </location>
</feature>
<dbReference type="Gene3D" id="1.10.510.10">
    <property type="entry name" value="Transferase(Phosphotransferase) domain 1"/>
    <property type="match status" value="1"/>
</dbReference>
<evidence type="ECO:0000256" key="7">
    <source>
        <dbReference type="ARBA" id="ARBA00022777"/>
    </source>
</evidence>
<organism evidence="13">
    <name type="scientific">Chromera velia CCMP2878</name>
    <dbReference type="NCBI Taxonomy" id="1169474"/>
    <lineage>
        <taxon>Eukaryota</taxon>
        <taxon>Sar</taxon>
        <taxon>Alveolata</taxon>
        <taxon>Colpodellida</taxon>
        <taxon>Chromeraceae</taxon>
        <taxon>Chromera</taxon>
    </lineage>
</organism>
<reference evidence="13" key="1">
    <citation type="submission" date="2014-11" db="EMBL/GenBank/DDBJ databases">
        <authorList>
            <person name="Otto D Thomas"/>
            <person name="Naeem Raeece"/>
        </authorList>
    </citation>
    <scope>NUCLEOTIDE SEQUENCE</scope>
</reference>
<proteinExistence type="predicted"/>
<feature type="compositionally biased region" description="Polar residues" evidence="11">
    <location>
        <begin position="102"/>
        <end position="115"/>
    </location>
</feature>
<dbReference type="EC" id="2.7.11.1" evidence="1"/>